<comment type="caution">
    <text evidence="3">The sequence shown here is derived from an EMBL/GenBank/DDBJ whole genome shotgun (WGS) entry which is preliminary data.</text>
</comment>
<feature type="transmembrane region" description="Helical" evidence="2">
    <location>
        <begin position="18"/>
        <end position="37"/>
    </location>
</feature>
<comment type="similarity">
    <text evidence="1">Belongs to the sodium:galactoside symporter (TC 2.A.2) family.</text>
</comment>
<dbReference type="PANTHER" id="PTHR11328:SF24">
    <property type="entry name" value="MAJOR FACILITATOR SUPERFAMILY (MFS) PROFILE DOMAIN-CONTAINING PROTEIN"/>
    <property type="match status" value="1"/>
</dbReference>
<dbReference type="InterPro" id="IPR039672">
    <property type="entry name" value="MFS_2"/>
</dbReference>
<evidence type="ECO:0000256" key="1">
    <source>
        <dbReference type="ARBA" id="ARBA00009617"/>
    </source>
</evidence>
<feature type="transmembrane region" description="Helical" evidence="2">
    <location>
        <begin position="228"/>
        <end position="250"/>
    </location>
</feature>
<feature type="transmembrane region" description="Helical" evidence="2">
    <location>
        <begin position="371"/>
        <end position="391"/>
    </location>
</feature>
<protein>
    <submittedName>
        <fullName evidence="3">Putative symporter YjmB</fullName>
    </submittedName>
</protein>
<dbReference type="Proteomes" id="UP000021816">
    <property type="component" value="Unassembled WGS sequence"/>
</dbReference>
<feature type="transmembrane region" description="Helical" evidence="2">
    <location>
        <begin position="262"/>
        <end position="281"/>
    </location>
</feature>
<evidence type="ECO:0000313" key="4">
    <source>
        <dbReference type="Proteomes" id="UP000021816"/>
    </source>
</evidence>
<keyword evidence="2" id="KW-0812">Transmembrane</keyword>
<gene>
    <name evidence="3" type="primary">yjmB</name>
    <name evidence="3" type="ORF">AW10_00445</name>
</gene>
<accession>A0A011QUU4</accession>
<evidence type="ECO:0000313" key="3">
    <source>
        <dbReference type="EMBL" id="EXI82659.1"/>
    </source>
</evidence>
<feature type="transmembrane region" description="Helical" evidence="2">
    <location>
        <begin position="154"/>
        <end position="171"/>
    </location>
</feature>
<feature type="transmembrane region" description="Helical" evidence="2">
    <location>
        <begin position="111"/>
        <end position="133"/>
    </location>
</feature>
<proteinExistence type="inferred from homology"/>
<dbReference type="Gene3D" id="1.20.1250.20">
    <property type="entry name" value="MFS general substrate transporter like domains"/>
    <property type="match status" value="2"/>
</dbReference>
<feature type="transmembrane region" description="Helical" evidence="2">
    <location>
        <begin position="411"/>
        <end position="430"/>
    </location>
</feature>
<dbReference type="GO" id="GO:0015293">
    <property type="term" value="F:symporter activity"/>
    <property type="evidence" value="ECO:0007669"/>
    <property type="project" value="InterPro"/>
</dbReference>
<dbReference type="PROSITE" id="PS51318">
    <property type="entry name" value="TAT"/>
    <property type="match status" value="1"/>
</dbReference>
<dbReference type="GO" id="GO:0005886">
    <property type="term" value="C:plasma membrane"/>
    <property type="evidence" value="ECO:0007669"/>
    <property type="project" value="TreeGrafter"/>
</dbReference>
<dbReference type="SUPFAM" id="SSF103473">
    <property type="entry name" value="MFS general substrate transporter"/>
    <property type="match status" value="1"/>
</dbReference>
<feature type="transmembrane region" description="Helical" evidence="2">
    <location>
        <begin position="177"/>
        <end position="196"/>
    </location>
</feature>
<sequence length="439" mass="46091">MNMNPAQAQALSLPRRQLLAYGALGLPLAMAALPVYVHVPRLYAEAAGMSLGLLGGLLLAARLVDAVIDPLLGGWSDRAANRQRLILLALPCLALGMLALLHPPASSAPLWLFGSMLLTYFGFSLASVAYQAWGAELGRDAGERTRLTASREGFGLLGVVLAAALPGLLSSDLAQGLSGLAQLFPLLLLLLAVWTLSGSPQALARTPASGKLLGELRAVLQDRRFRRLLAVFVVNGIAAALPATLVLFYVADVLQAEAWSGAFLALYFVSGVAFLPLWVSLARRFGRVRSWIASMLVAIASFAWAWGLGAGDVWPFAVVCLLSGAALGADLTLPAALLADISEFRAGTGDAPAAGGGESVRNGKPAQAGAYFGWWNLVAKLNLALAAGLSLPLLESVGYRPGVAETTAALAAVYCLLPLLFKTCAAWLAWRWRNTLEVS</sequence>
<feature type="transmembrane region" description="Helical" evidence="2">
    <location>
        <begin position="288"/>
        <end position="307"/>
    </location>
</feature>
<dbReference type="PANTHER" id="PTHR11328">
    <property type="entry name" value="MAJOR FACILITATOR SUPERFAMILY DOMAIN-CONTAINING PROTEIN"/>
    <property type="match status" value="1"/>
</dbReference>
<dbReference type="InterPro" id="IPR036259">
    <property type="entry name" value="MFS_trans_sf"/>
</dbReference>
<dbReference type="GO" id="GO:0008643">
    <property type="term" value="P:carbohydrate transport"/>
    <property type="evidence" value="ECO:0007669"/>
    <property type="project" value="InterPro"/>
</dbReference>
<keyword evidence="2" id="KW-0472">Membrane</keyword>
<keyword evidence="2" id="KW-1133">Transmembrane helix</keyword>
<dbReference type="AlphaFoldDB" id="A0A011QUU4"/>
<dbReference type="STRING" id="1454003.AW10_00445"/>
<name>A0A011QUU4_9PROT</name>
<reference evidence="3 4" key="1">
    <citation type="submission" date="2014-02" db="EMBL/GenBank/DDBJ databases">
        <title>Expanding our view of genomic diversity in Candidatus Accumulibacter clades.</title>
        <authorList>
            <person name="Skennerton C.T."/>
            <person name="Barr J.J."/>
            <person name="Slater F.R."/>
            <person name="Bond P.L."/>
            <person name="Tyson G.W."/>
        </authorList>
    </citation>
    <scope>NUCLEOTIDE SEQUENCE [LARGE SCALE GENOMIC DNA]</scope>
    <source>
        <strain evidence="4">BA-92</strain>
    </source>
</reference>
<feature type="transmembrane region" description="Helical" evidence="2">
    <location>
        <begin position="85"/>
        <end position="105"/>
    </location>
</feature>
<dbReference type="PATRIC" id="fig|1454003.3.peg.461"/>
<organism evidence="3 4">
    <name type="scientific">Candidatus Accumulibacter appositus</name>
    <dbReference type="NCBI Taxonomy" id="1454003"/>
    <lineage>
        <taxon>Bacteria</taxon>
        <taxon>Pseudomonadati</taxon>
        <taxon>Pseudomonadota</taxon>
        <taxon>Betaproteobacteria</taxon>
        <taxon>Candidatus Accumulibacter</taxon>
    </lineage>
</organism>
<feature type="transmembrane region" description="Helical" evidence="2">
    <location>
        <begin position="43"/>
        <end position="64"/>
    </location>
</feature>
<dbReference type="EMBL" id="JEMX01000010">
    <property type="protein sequence ID" value="EXI82659.1"/>
    <property type="molecule type" value="Genomic_DNA"/>
</dbReference>
<evidence type="ECO:0000256" key="2">
    <source>
        <dbReference type="SAM" id="Phobius"/>
    </source>
</evidence>
<feature type="transmembrane region" description="Helical" evidence="2">
    <location>
        <begin position="313"/>
        <end position="338"/>
    </location>
</feature>
<dbReference type="InterPro" id="IPR006311">
    <property type="entry name" value="TAT_signal"/>
</dbReference>
<dbReference type="Pfam" id="PF13347">
    <property type="entry name" value="MFS_2"/>
    <property type="match status" value="1"/>
</dbReference>